<dbReference type="Pfam" id="PF10129">
    <property type="entry name" value="OpgC_C"/>
    <property type="match status" value="1"/>
</dbReference>
<evidence type="ECO:0000256" key="1">
    <source>
        <dbReference type="SAM" id="Phobius"/>
    </source>
</evidence>
<feature type="transmembrane region" description="Helical" evidence="1">
    <location>
        <begin position="68"/>
        <end position="88"/>
    </location>
</feature>
<dbReference type="EMBL" id="CP015093">
    <property type="protein sequence ID" value="APZ52200.1"/>
    <property type="molecule type" value="Genomic_DNA"/>
</dbReference>
<organism evidence="2 3">
    <name type="scientific">Salipiger abyssi</name>
    <dbReference type="NCBI Taxonomy" id="1250539"/>
    <lineage>
        <taxon>Bacteria</taxon>
        <taxon>Pseudomonadati</taxon>
        <taxon>Pseudomonadota</taxon>
        <taxon>Alphaproteobacteria</taxon>
        <taxon>Rhodobacterales</taxon>
        <taxon>Roseobacteraceae</taxon>
        <taxon>Salipiger</taxon>
    </lineage>
</organism>
<name>A0A1P8US23_9RHOB</name>
<feature type="transmembrane region" description="Helical" evidence="1">
    <location>
        <begin position="108"/>
        <end position="135"/>
    </location>
</feature>
<dbReference type="STRING" id="1250539.Ga0080574_TMP1866"/>
<keyword evidence="1" id="KW-1133">Transmembrane helix</keyword>
<proteinExistence type="predicted"/>
<dbReference type="AlphaFoldDB" id="A0A1P8US23"/>
<gene>
    <name evidence="2" type="ORF">Ga0080574_TMP1866</name>
</gene>
<keyword evidence="3" id="KW-1185">Reference proteome</keyword>
<feature type="transmembrane region" description="Helical" evidence="1">
    <location>
        <begin position="147"/>
        <end position="165"/>
    </location>
</feature>
<dbReference type="KEGG" id="paby:Ga0080574_TMP1866"/>
<feature type="transmembrane region" description="Helical" evidence="1">
    <location>
        <begin position="177"/>
        <end position="197"/>
    </location>
</feature>
<dbReference type="Proteomes" id="UP000187059">
    <property type="component" value="Chromosome"/>
</dbReference>
<dbReference type="PIRSF" id="PIRSF028704">
    <property type="entry name" value="UPC028704"/>
    <property type="match status" value="1"/>
</dbReference>
<evidence type="ECO:0000313" key="3">
    <source>
        <dbReference type="Proteomes" id="UP000187059"/>
    </source>
</evidence>
<dbReference type="PANTHER" id="PTHR38592">
    <property type="entry name" value="BLL4819 PROTEIN"/>
    <property type="match status" value="1"/>
</dbReference>
<feature type="transmembrane region" description="Helical" evidence="1">
    <location>
        <begin position="209"/>
        <end position="225"/>
    </location>
</feature>
<feature type="transmembrane region" description="Helical" evidence="1">
    <location>
        <begin position="294"/>
        <end position="315"/>
    </location>
</feature>
<dbReference type="PANTHER" id="PTHR38592:SF3">
    <property type="entry name" value="BLL4819 PROTEIN"/>
    <property type="match status" value="1"/>
</dbReference>
<evidence type="ECO:0008006" key="4">
    <source>
        <dbReference type="Google" id="ProtNLM"/>
    </source>
</evidence>
<accession>A0A1P8US23</accession>
<reference evidence="2 3" key="1">
    <citation type="submission" date="2016-04" db="EMBL/GenBank/DDBJ databases">
        <title>Deep-sea bacteria in the southern Pacific.</title>
        <authorList>
            <person name="Tang K."/>
        </authorList>
    </citation>
    <scope>NUCLEOTIDE SEQUENCE [LARGE SCALE GENOMIC DNA]</scope>
    <source>
        <strain evidence="2 3">JLT2014</strain>
    </source>
</reference>
<keyword evidence="1" id="KW-0472">Membrane</keyword>
<dbReference type="InterPro" id="IPR014550">
    <property type="entry name" value="UCP028704_OpgC"/>
</dbReference>
<evidence type="ECO:0000313" key="2">
    <source>
        <dbReference type="EMBL" id="APZ52200.1"/>
    </source>
</evidence>
<feature type="transmembrane region" description="Helical" evidence="1">
    <location>
        <begin position="29"/>
        <end position="47"/>
    </location>
</feature>
<feature type="transmembrane region" description="Helical" evidence="1">
    <location>
        <begin position="263"/>
        <end position="282"/>
    </location>
</feature>
<keyword evidence="1" id="KW-0812">Transmembrane</keyword>
<feature type="transmembrane region" description="Helical" evidence="1">
    <location>
        <begin position="321"/>
        <end position="341"/>
    </location>
</feature>
<sequence length="371" mass="40991">MMIYINHVPGTIFEHITSRNFGLSDAAEGFVFMSGCAVALAYGPRLAGGISRGALRLAWMRAWTLYRVHILTTLLAIVIVGAGVLWSGETELLRPNSFYMLWEDPLTVGVGLVTLGHQFGYINILPMYGALMLAAPFLVRLGQRRPLGLLALSVAIWVLSALFRIDLPNYPLPGGWFFNPFSWQLLFSLGILTGLALRDGRRFVPASRWLLALTLFALLYALVWVKHPPLMSTMNQSLSWLYHQGASFLFVAFDKTYVSAPRLLHFLALAYALSWPGLIRALTASRLAAPVRLLGRYALWVFATGTVLSIAAQVIKALHPAGMVQDMVLILGGLALQYAVAHWQSQRAKPRGSAPVAMPVLPEKPRLQTQR</sequence>
<protein>
    <recommendedName>
        <fullName evidence="4">OpgC protein</fullName>
    </recommendedName>
</protein>